<feature type="transmembrane region" description="Helical" evidence="1">
    <location>
        <begin position="21"/>
        <end position="42"/>
    </location>
</feature>
<dbReference type="EMBL" id="UOGA01000114">
    <property type="protein sequence ID" value="VAX18080.1"/>
    <property type="molecule type" value="Genomic_DNA"/>
</dbReference>
<organism evidence="2">
    <name type="scientific">hydrothermal vent metagenome</name>
    <dbReference type="NCBI Taxonomy" id="652676"/>
    <lineage>
        <taxon>unclassified sequences</taxon>
        <taxon>metagenomes</taxon>
        <taxon>ecological metagenomes</taxon>
    </lineage>
</organism>
<protein>
    <submittedName>
        <fullName evidence="2">Uncharacterized protein</fullName>
    </submittedName>
</protein>
<evidence type="ECO:0000313" key="2">
    <source>
        <dbReference type="EMBL" id="VAX18080.1"/>
    </source>
</evidence>
<reference evidence="2" key="1">
    <citation type="submission" date="2018-06" db="EMBL/GenBank/DDBJ databases">
        <authorList>
            <person name="Zhirakovskaya E."/>
        </authorList>
    </citation>
    <scope>NUCLEOTIDE SEQUENCE</scope>
</reference>
<keyword evidence="1" id="KW-0812">Transmembrane</keyword>
<accession>A0A3B1C5D0</accession>
<sequence length="61" mass="7038">MRKNRKSGKASRIKKANGVKFRATLIGVVLAMWFAGTFVRLAQLMFFSDIRVEEFSDRQQT</sequence>
<name>A0A3B1C5D0_9ZZZZ</name>
<keyword evidence="1" id="KW-0472">Membrane</keyword>
<keyword evidence="1" id="KW-1133">Transmembrane helix</keyword>
<dbReference type="AlphaFoldDB" id="A0A3B1C5D0"/>
<evidence type="ECO:0000256" key="1">
    <source>
        <dbReference type="SAM" id="Phobius"/>
    </source>
</evidence>
<feature type="non-terminal residue" evidence="2">
    <location>
        <position position="61"/>
    </location>
</feature>
<proteinExistence type="predicted"/>
<gene>
    <name evidence="2" type="ORF">MNBD_NITROSPINAE04-1422</name>
</gene>